<dbReference type="AlphaFoldDB" id="C5AYN4"/>
<evidence type="ECO:0000256" key="1">
    <source>
        <dbReference type="ARBA" id="ARBA00022801"/>
    </source>
</evidence>
<dbReference type="GO" id="GO:0016787">
    <property type="term" value="F:hydrolase activity"/>
    <property type="evidence" value="ECO:0007669"/>
    <property type="project" value="UniProtKB-KW"/>
</dbReference>
<dbReference type="CDD" id="cd05828">
    <property type="entry name" value="Sortase_D_1"/>
    <property type="match status" value="1"/>
</dbReference>
<proteinExistence type="predicted"/>
<dbReference type="Gene3D" id="2.40.260.10">
    <property type="entry name" value="Sortase"/>
    <property type="match status" value="1"/>
</dbReference>
<dbReference type="OrthoDB" id="9790661at2"/>
<name>C5AYN4_METEA</name>
<dbReference type="EMBL" id="CP001510">
    <property type="protein sequence ID" value="ACS39150.1"/>
    <property type="molecule type" value="Genomic_DNA"/>
</dbReference>
<dbReference type="InterPro" id="IPR023365">
    <property type="entry name" value="Sortase_dom-sf"/>
</dbReference>
<dbReference type="Proteomes" id="UP000009081">
    <property type="component" value="Chromosome"/>
</dbReference>
<dbReference type="InterPro" id="IPR005754">
    <property type="entry name" value="Sortase"/>
</dbReference>
<dbReference type="NCBIfam" id="TIGR01076">
    <property type="entry name" value="sortase_fam"/>
    <property type="match status" value="1"/>
</dbReference>
<evidence type="ECO:0000313" key="2">
    <source>
        <dbReference type="EMBL" id="ACS39150.1"/>
    </source>
</evidence>
<dbReference type="InterPro" id="IPR041999">
    <property type="entry name" value="Sortase_D_1"/>
</dbReference>
<dbReference type="HOGENOM" id="CLU_045680_6_0_5"/>
<keyword evidence="3" id="KW-1185">Reference proteome</keyword>
<dbReference type="NCBIfam" id="TIGR03784">
    <property type="entry name" value="marine_sortase"/>
    <property type="match status" value="1"/>
</dbReference>
<dbReference type="KEGG" id="mea:Mex_1p1286"/>
<accession>C5AYN4</accession>
<keyword evidence="1" id="KW-0378">Hydrolase</keyword>
<dbReference type="Pfam" id="PF04203">
    <property type="entry name" value="Sortase"/>
    <property type="match status" value="1"/>
</dbReference>
<protein>
    <submittedName>
        <fullName evidence="2">Sortase (Surface protein transpeptidase)</fullName>
    </submittedName>
</protein>
<reference evidence="2 3" key="1">
    <citation type="journal article" date="2009" name="PLoS ONE">
        <title>Methylobacterium genome sequences: a reference blueprint to investigate microbial metabolism of C1 compounds from natural and industrial sources.</title>
        <authorList>
            <person name="Vuilleumier S."/>
            <person name="Chistoserdova L."/>
            <person name="Lee M.-C."/>
            <person name="Bringel F."/>
            <person name="Lajus A."/>
            <person name="Zhou Y."/>
            <person name="Gourion B."/>
            <person name="Barbe V."/>
            <person name="Chang J."/>
            <person name="Cruveiller S."/>
            <person name="Dossat C."/>
            <person name="Gillett W."/>
            <person name="Gruffaz C."/>
            <person name="Haugen E."/>
            <person name="Hourcade E."/>
            <person name="Levy R."/>
            <person name="Mangenot S."/>
            <person name="Muller E."/>
            <person name="Nadalig T."/>
            <person name="Pagni M."/>
            <person name="Penny C."/>
            <person name="Peyraud R."/>
            <person name="Robinson D.G."/>
            <person name="Roche D."/>
            <person name="Rouy Z."/>
            <person name="Saenampechek C."/>
            <person name="Salvignol G."/>
            <person name="Vallenet D."/>
            <person name="Wu Z."/>
            <person name="Marx C.J."/>
            <person name="Vorholt J.A."/>
            <person name="Olson M.V."/>
            <person name="Kaul R."/>
            <person name="Weissenbach J."/>
            <person name="Medigue C."/>
            <person name="Lidstrom M.E."/>
        </authorList>
    </citation>
    <scope>NUCLEOTIDE SEQUENCE [LARGE SCALE GENOMIC DNA]</scope>
    <source>
        <strain evidence="3">ATCC 14718 / DSM 1338 / JCM 2805 / NCIMB 9133 / AM1</strain>
    </source>
</reference>
<dbReference type="RefSeq" id="WP_003607141.1">
    <property type="nucleotide sequence ID" value="NC_012808.1"/>
</dbReference>
<dbReference type="eggNOG" id="COG3764">
    <property type="taxonomic scope" value="Bacteria"/>
</dbReference>
<dbReference type="InterPro" id="IPR022445">
    <property type="entry name" value="Sortase_proteobact_type"/>
</dbReference>
<dbReference type="STRING" id="272630.MexAM1_META1p1286"/>
<sequence>MSGHAQQGAASRRSGRKGFAALPALLLVAAGLVLLAQAAWIPAKAALAQVLLERAFTRTLAEGVPARPWPWADTVPVARIGFPRLGERYVVLAGSSGQALAFGPGHVEGTPEAGEPGIAVYAAHRDTQFRSLGRLAVGDAITVERRDRVTVRFRVTGRRVARWDASGLDPQAPGRHLVLATCWPLDAVTPGPERLLVEAVLDETAEP</sequence>
<dbReference type="SUPFAM" id="SSF63817">
    <property type="entry name" value="Sortase"/>
    <property type="match status" value="1"/>
</dbReference>
<evidence type="ECO:0000313" key="3">
    <source>
        <dbReference type="Proteomes" id="UP000009081"/>
    </source>
</evidence>
<gene>
    <name evidence="2" type="ordered locus">MexAM1_META1p1286</name>
</gene>
<organism evidence="2 3">
    <name type="scientific">Methylorubrum extorquens (strain ATCC 14718 / DSM 1338 / JCM 2805 / NCIMB 9133 / AM1)</name>
    <name type="common">Methylobacterium extorquens</name>
    <dbReference type="NCBI Taxonomy" id="272630"/>
    <lineage>
        <taxon>Bacteria</taxon>
        <taxon>Pseudomonadati</taxon>
        <taxon>Pseudomonadota</taxon>
        <taxon>Alphaproteobacteria</taxon>
        <taxon>Hyphomicrobiales</taxon>
        <taxon>Methylobacteriaceae</taxon>
        <taxon>Methylorubrum</taxon>
    </lineage>
</organism>